<feature type="signal peptide" evidence="1">
    <location>
        <begin position="1"/>
        <end position="23"/>
    </location>
</feature>
<keyword evidence="4" id="KW-1185">Reference proteome</keyword>
<accession>A0A7Y2K1Z8</accession>
<keyword evidence="1" id="KW-0732">Signal</keyword>
<name>A0A7Y2K1Z8_9BURK</name>
<sequence length="182" mass="19692">MNALKRILGTAVLAFGICGAASAEIITDTYDPFWDINVNSYNSLTYTHDMRDDGLPGPIINSVSLAIKLYDITDLLRTHAETVTFRFDGGPGETRSNVSLLGQTYSFDLATSILDDGLLSVSLRVGCDRRFLGICTSPQDVMFDYSVLTADITRPGEVPEPATLLTLGAGLVGLVAARRRRT</sequence>
<dbReference type="RefSeq" id="WP_171087546.1">
    <property type="nucleotide sequence ID" value="NZ_JABAIV010000008.1"/>
</dbReference>
<dbReference type="NCBIfam" id="TIGR02595">
    <property type="entry name" value="PEP_CTERM"/>
    <property type="match status" value="1"/>
</dbReference>
<dbReference type="EMBL" id="JABAIV010000008">
    <property type="protein sequence ID" value="NNG25162.1"/>
    <property type="molecule type" value="Genomic_DNA"/>
</dbReference>
<evidence type="ECO:0000259" key="2">
    <source>
        <dbReference type="Pfam" id="PF07589"/>
    </source>
</evidence>
<organism evidence="3 4">
    <name type="scientific">Telluria aromaticivorans</name>
    <dbReference type="NCBI Taxonomy" id="2725995"/>
    <lineage>
        <taxon>Bacteria</taxon>
        <taxon>Pseudomonadati</taxon>
        <taxon>Pseudomonadota</taxon>
        <taxon>Betaproteobacteria</taxon>
        <taxon>Burkholderiales</taxon>
        <taxon>Oxalobacteraceae</taxon>
        <taxon>Telluria group</taxon>
        <taxon>Telluria</taxon>
    </lineage>
</organism>
<dbReference type="AlphaFoldDB" id="A0A7Y2K1Z8"/>
<dbReference type="Proteomes" id="UP000533905">
    <property type="component" value="Unassembled WGS sequence"/>
</dbReference>
<feature type="domain" description="Ice-binding protein C-terminal" evidence="2">
    <location>
        <begin position="158"/>
        <end position="180"/>
    </location>
</feature>
<dbReference type="InterPro" id="IPR013424">
    <property type="entry name" value="Ice-binding_C"/>
</dbReference>
<evidence type="ECO:0000256" key="1">
    <source>
        <dbReference type="SAM" id="SignalP"/>
    </source>
</evidence>
<reference evidence="3 4" key="1">
    <citation type="submission" date="2020-04" db="EMBL/GenBank/DDBJ databases">
        <title>Massilia sp. nov., a cold adapted bacteria isolated from Arctic soil.</title>
        <authorList>
            <person name="Son J."/>
            <person name="Ka J.-O."/>
        </authorList>
    </citation>
    <scope>NUCLEOTIDE SEQUENCE [LARGE SCALE GENOMIC DNA]</scope>
    <source>
        <strain evidence="3 4">ML15P13</strain>
    </source>
</reference>
<comment type="caution">
    <text evidence="3">The sequence shown here is derived from an EMBL/GenBank/DDBJ whole genome shotgun (WGS) entry which is preliminary data.</text>
</comment>
<gene>
    <name evidence="3" type="ORF">HGB41_19440</name>
</gene>
<evidence type="ECO:0000313" key="4">
    <source>
        <dbReference type="Proteomes" id="UP000533905"/>
    </source>
</evidence>
<protein>
    <submittedName>
        <fullName evidence="3">PEP-CTERM sorting domain-containing protein</fullName>
    </submittedName>
</protein>
<dbReference type="Pfam" id="PF07589">
    <property type="entry name" value="PEP-CTERM"/>
    <property type="match status" value="1"/>
</dbReference>
<evidence type="ECO:0000313" key="3">
    <source>
        <dbReference type="EMBL" id="NNG25162.1"/>
    </source>
</evidence>
<feature type="chain" id="PRO_5031050931" evidence="1">
    <location>
        <begin position="24"/>
        <end position="182"/>
    </location>
</feature>
<proteinExistence type="predicted"/>